<reference evidence="1 2" key="1">
    <citation type="journal article" date="2010" name="Int. J. Syst. Evol. Microbiol.">
        <title>Thiohalobacter thiocyanaticus gen. nov., sp. nov., a moderately halophilic, sulfur-oxidizing gammaproteobacterium from hypersaline lakes, that utilizes thiocyanate.</title>
        <authorList>
            <person name="Sorokin D.Y."/>
            <person name="Kovaleva O.L."/>
            <person name="Tourova T.P."/>
            <person name="Muyzer G."/>
        </authorList>
    </citation>
    <scope>NUCLEOTIDE SEQUENCE [LARGE SCALE GENOMIC DNA]</scope>
    <source>
        <strain evidence="1 2">Hrh1</strain>
    </source>
</reference>
<proteinExistence type="predicted"/>
<dbReference type="AlphaFoldDB" id="A0A426QJ39"/>
<keyword evidence="2" id="KW-1185">Reference proteome</keyword>
<gene>
    <name evidence="1" type="ORF">D6C00_07295</name>
</gene>
<sequence>MATRTATPDPLAHYHTHGATRDEMARGGLKAFFAMTGEWGLDDEARRVLLGNPGRTRYYKLKALQEPPKLSDDELGRLSHLINIHAALRILYSPENAVAWLTNARAQDSHTPWRGSSPLDYMLTGHYEHIADVARYLDGLRGAA</sequence>
<name>A0A426QJ39_9GAMM</name>
<dbReference type="OrthoDB" id="117888at2"/>
<dbReference type="RefSeq" id="WP_125181114.1">
    <property type="nucleotide sequence ID" value="NZ_QZMU01000001.1"/>
</dbReference>
<comment type="caution">
    <text evidence="1">The sequence shown here is derived from an EMBL/GenBank/DDBJ whole genome shotgun (WGS) entry which is preliminary data.</text>
</comment>
<organism evidence="1 2">
    <name type="scientific">Thiohalobacter thiocyanaticus</name>
    <dbReference type="NCBI Taxonomy" id="585455"/>
    <lineage>
        <taxon>Bacteria</taxon>
        <taxon>Pseudomonadati</taxon>
        <taxon>Pseudomonadota</taxon>
        <taxon>Gammaproteobacteria</taxon>
        <taxon>Thiohalobacterales</taxon>
        <taxon>Thiohalobacteraceae</taxon>
        <taxon>Thiohalobacter</taxon>
    </lineage>
</organism>
<evidence type="ECO:0000313" key="2">
    <source>
        <dbReference type="Proteomes" id="UP000287798"/>
    </source>
</evidence>
<dbReference type="EMBL" id="QZMU01000001">
    <property type="protein sequence ID" value="RRQ21773.1"/>
    <property type="molecule type" value="Genomic_DNA"/>
</dbReference>
<evidence type="ECO:0000313" key="1">
    <source>
        <dbReference type="EMBL" id="RRQ21773.1"/>
    </source>
</evidence>
<accession>A0A426QJ39</accession>
<dbReference type="Proteomes" id="UP000287798">
    <property type="component" value="Unassembled WGS sequence"/>
</dbReference>
<protein>
    <submittedName>
        <fullName evidence="1">DUF2384 domain-containing protein</fullName>
    </submittedName>
</protein>